<dbReference type="GO" id="GO:0005524">
    <property type="term" value="F:ATP binding"/>
    <property type="evidence" value="ECO:0007669"/>
    <property type="project" value="InterPro"/>
</dbReference>
<dbReference type="SUPFAM" id="SSF64268">
    <property type="entry name" value="PX domain"/>
    <property type="match status" value="1"/>
</dbReference>
<dbReference type="SMART" id="SM00220">
    <property type="entry name" value="S_TKc"/>
    <property type="match status" value="1"/>
</dbReference>
<evidence type="ECO:0000256" key="1">
    <source>
        <dbReference type="SAM" id="MobiDB-lite"/>
    </source>
</evidence>
<evidence type="ECO:0000259" key="2">
    <source>
        <dbReference type="PROSITE" id="PS50011"/>
    </source>
</evidence>
<keyword evidence="4" id="KW-1185">Reference proteome</keyword>
<feature type="compositionally biased region" description="Basic and acidic residues" evidence="1">
    <location>
        <begin position="191"/>
        <end position="201"/>
    </location>
</feature>
<feature type="region of interest" description="Disordered" evidence="1">
    <location>
        <begin position="145"/>
        <end position="219"/>
    </location>
</feature>
<dbReference type="SUPFAM" id="SSF56112">
    <property type="entry name" value="Protein kinase-like (PK-like)"/>
    <property type="match status" value="1"/>
</dbReference>
<dbReference type="Proteomes" id="UP000887566">
    <property type="component" value="Unplaced"/>
</dbReference>
<dbReference type="GO" id="GO:0004672">
    <property type="term" value="F:protein kinase activity"/>
    <property type="evidence" value="ECO:0007669"/>
    <property type="project" value="InterPro"/>
</dbReference>
<accession>A0A914V779</accession>
<dbReference type="InterPro" id="IPR036181">
    <property type="entry name" value="MIT_dom_sf"/>
</dbReference>
<dbReference type="PROSITE" id="PS50195">
    <property type="entry name" value="PX"/>
    <property type="match status" value="1"/>
</dbReference>
<dbReference type="InterPro" id="IPR011009">
    <property type="entry name" value="Kinase-like_dom_sf"/>
</dbReference>
<proteinExistence type="predicted"/>
<reference evidence="5" key="1">
    <citation type="submission" date="2022-11" db="UniProtKB">
        <authorList>
            <consortium name="WormBaseParasite"/>
        </authorList>
    </citation>
    <scope>IDENTIFICATION</scope>
</reference>
<feature type="domain" description="Protein kinase" evidence="2">
    <location>
        <begin position="611"/>
        <end position="909"/>
    </location>
</feature>
<dbReference type="Pfam" id="PF00069">
    <property type="entry name" value="Pkinase"/>
    <property type="match status" value="1"/>
</dbReference>
<dbReference type="Pfam" id="PF00787">
    <property type="entry name" value="PX"/>
    <property type="match status" value="1"/>
</dbReference>
<dbReference type="InterPro" id="IPR000719">
    <property type="entry name" value="Prot_kinase_dom"/>
</dbReference>
<dbReference type="GO" id="GO:0035091">
    <property type="term" value="F:phosphatidylinositol binding"/>
    <property type="evidence" value="ECO:0007669"/>
    <property type="project" value="InterPro"/>
</dbReference>
<feature type="region of interest" description="Disordered" evidence="1">
    <location>
        <begin position="699"/>
        <end position="731"/>
    </location>
</feature>
<dbReference type="InterPro" id="IPR036871">
    <property type="entry name" value="PX_dom_sf"/>
</dbReference>
<feature type="compositionally biased region" description="Polar residues" evidence="1">
    <location>
        <begin position="171"/>
        <end position="189"/>
    </location>
</feature>
<dbReference type="PANTHER" id="PTHR15508">
    <property type="entry name" value="RIBOSOMAL PROTEIN S6 KINASE"/>
    <property type="match status" value="1"/>
</dbReference>
<dbReference type="Gene3D" id="1.20.58.80">
    <property type="entry name" value="Phosphotransferase system, lactose/cellobiose-type IIA subunit"/>
    <property type="match status" value="1"/>
</dbReference>
<dbReference type="InterPro" id="IPR007330">
    <property type="entry name" value="MIT_dom"/>
</dbReference>
<dbReference type="CDD" id="cd02677">
    <property type="entry name" value="MIT_SNX15"/>
    <property type="match status" value="1"/>
</dbReference>
<dbReference type="Gene3D" id="3.30.1520.10">
    <property type="entry name" value="Phox-like domain"/>
    <property type="match status" value="1"/>
</dbReference>
<feature type="domain" description="PX" evidence="3">
    <location>
        <begin position="18"/>
        <end position="142"/>
    </location>
</feature>
<dbReference type="PROSITE" id="PS50011">
    <property type="entry name" value="PROTEIN_KINASE_DOM"/>
    <property type="match status" value="1"/>
</dbReference>
<dbReference type="Pfam" id="PF04212">
    <property type="entry name" value="MIT"/>
    <property type="match status" value="1"/>
</dbReference>
<feature type="region of interest" description="Disordered" evidence="1">
    <location>
        <begin position="256"/>
        <end position="278"/>
    </location>
</feature>
<dbReference type="SMART" id="SM00745">
    <property type="entry name" value="MIT"/>
    <property type="match status" value="1"/>
</dbReference>
<feature type="compositionally biased region" description="Low complexity" evidence="1">
    <location>
        <begin position="706"/>
        <end position="726"/>
    </location>
</feature>
<evidence type="ECO:0000259" key="3">
    <source>
        <dbReference type="PROSITE" id="PS50195"/>
    </source>
</evidence>
<dbReference type="Gene3D" id="1.10.510.10">
    <property type="entry name" value="Transferase(Phosphotransferase) domain 1"/>
    <property type="match status" value="1"/>
</dbReference>
<name>A0A914V779_9BILA</name>
<dbReference type="InterPro" id="IPR051866">
    <property type="entry name" value="Intracell_Sig-Traffick_Protein"/>
</dbReference>
<dbReference type="PANTHER" id="PTHR15508:SF8">
    <property type="entry name" value="LD24550P"/>
    <property type="match status" value="1"/>
</dbReference>
<feature type="compositionally biased region" description="Polar residues" evidence="1">
    <location>
        <begin position="309"/>
        <end position="319"/>
    </location>
</feature>
<organism evidence="4 5">
    <name type="scientific">Plectus sambesii</name>
    <dbReference type="NCBI Taxonomy" id="2011161"/>
    <lineage>
        <taxon>Eukaryota</taxon>
        <taxon>Metazoa</taxon>
        <taxon>Ecdysozoa</taxon>
        <taxon>Nematoda</taxon>
        <taxon>Chromadorea</taxon>
        <taxon>Plectida</taxon>
        <taxon>Plectina</taxon>
        <taxon>Plectoidea</taxon>
        <taxon>Plectidae</taxon>
        <taxon>Plectus</taxon>
    </lineage>
</organism>
<dbReference type="WBParaSite" id="PSAMB.scaffold1531size30390.g13703.t1">
    <property type="protein sequence ID" value="PSAMB.scaffold1531size30390.g13703.t1"/>
    <property type="gene ID" value="PSAMB.scaffold1531size30390.g13703"/>
</dbReference>
<sequence length="929" mass="102959">MRTLQSRPTSLCSVLSAAKGDWSTKVVITEVKETDGHTCYLILINAVPKNSLDLDPVTFSQWTRYKELWKLWQLESKLHQQLYLRGEFPDFPKPKLFGKFDAETITERREKAEAFLDFIVSNDVLRKSQLTLQFFEQAVMNTAQESQGISLEPARVSNPREAPLIDIEPESSATDIATTSGEDLAGNSNGEEERSHMDQESRQAAAFDPPTSPDPETLEEINLNTPAIPADGGLLPPPLFDFEDCRLPVDDHGTERDFFSGRRHSASHPSQDGSHPSAIERFFPRVPPALNSSEQSIQQVKSDSSFNTLLTASRNSPSGSPKVRVGRRGVSPNRPANENDYLLQAAHFIATAQKAESESAFELAFHCYKSAVTLLLQGVQDERDLTRRNAVRKKTAKYLHKAERLYRAYLAFDSTAFDLDTWLSSSVQDPTLIEFQGAAHTLRSYRFVKVLPSMEAKKRVLLVKEEMSDELFVIKLLEKSGGMTVSGLGENTVPTNVPYMARLVKFFDIDSNIVLLIEYAPHGRLWDFLIEYWEECQRLRLAAMEAEPFRNDITRVNSSTVLPAAVGAARETVQDQVPSTSTAQDSDVIFRSPSRNSYIGRHVRFSVGSDFDEPTELDATAFDSILRKTKRKKSSVASRDSFDSVDDSVIVGVDVAANVPLSANAAALAMTSPLSGGFASVLSTISTNVEHFSIIDETDAEEERPAAITTTARTSSTSNSQQPSPNDRTMSQSEALWVVTGRLKKQKIWDKCRALPETLVRLWTAQLVSALTALHAEGIVIRDLRPDNILLNSSGFIMLTYCSAWANVEIRDDLDALDLGYAAPEVAGIRPTLVTEAADWWSVGALLLELLCGEPMHDICLQGVSATGEISFPDTMSISDQAKDLVSKLLVANPRERLTPDDIRAHPFFADIDWTAVDGCVVVTDDREE</sequence>
<protein>
    <submittedName>
        <fullName evidence="5">Ribosomal protein S6 kinase delta-1</fullName>
    </submittedName>
</protein>
<dbReference type="InterPro" id="IPR001683">
    <property type="entry name" value="PX_dom"/>
</dbReference>
<dbReference type="AlphaFoldDB" id="A0A914V779"/>
<dbReference type="SUPFAM" id="SSF116846">
    <property type="entry name" value="MIT domain"/>
    <property type="match status" value="1"/>
</dbReference>
<evidence type="ECO:0000313" key="4">
    <source>
        <dbReference type="Proteomes" id="UP000887566"/>
    </source>
</evidence>
<evidence type="ECO:0000313" key="5">
    <source>
        <dbReference type="WBParaSite" id="PSAMB.scaffold1531size30390.g13703.t1"/>
    </source>
</evidence>
<feature type="region of interest" description="Disordered" evidence="1">
    <location>
        <begin position="309"/>
        <end position="336"/>
    </location>
</feature>